<evidence type="ECO:0000313" key="3">
    <source>
        <dbReference type="EMBL" id="MBB6431355.1"/>
    </source>
</evidence>
<dbReference type="SMART" id="SM00834">
    <property type="entry name" value="CxxC_CXXC_SSSS"/>
    <property type="match status" value="1"/>
</dbReference>
<dbReference type="Pfam" id="PF09723">
    <property type="entry name" value="Zn_ribbon_8"/>
    <property type="match status" value="1"/>
</dbReference>
<evidence type="ECO:0000313" key="4">
    <source>
        <dbReference type="Proteomes" id="UP000541810"/>
    </source>
</evidence>
<feature type="region of interest" description="Disordered" evidence="1">
    <location>
        <begin position="76"/>
        <end position="107"/>
    </location>
</feature>
<keyword evidence="4" id="KW-1185">Reference proteome</keyword>
<dbReference type="Proteomes" id="UP000541810">
    <property type="component" value="Unassembled WGS sequence"/>
</dbReference>
<comment type="caution">
    <text evidence="3">The sequence shown here is derived from an EMBL/GenBank/DDBJ whole genome shotgun (WGS) entry which is preliminary data.</text>
</comment>
<protein>
    <submittedName>
        <fullName evidence="3">Putative FmdB family regulatory protein</fullName>
    </submittedName>
</protein>
<proteinExistence type="predicted"/>
<accession>A0A7X0LLC4</accession>
<organism evidence="3 4">
    <name type="scientific">Algisphaera agarilytica</name>
    <dbReference type="NCBI Taxonomy" id="1385975"/>
    <lineage>
        <taxon>Bacteria</taxon>
        <taxon>Pseudomonadati</taxon>
        <taxon>Planctomycetota</taxon>
        <taxon>Phycisphaerae</taxon>
        <taxon>Phycisphaerales</taxon>
        <taxon>Phycisphaeraceae</taxon>
        <taxon>Algisphaera</taxon>
    </lineage>
</organism>
<name>A0A7X0LLC4_9BACT</name>
<sequence>MPLYEYCCPTHGSFDEFRPSSHSSAPIACPICGEQATRVLTVPRMRQMDKGRLIGMERNEKSRHEPHVCKTGCGCSSGKARKQDKLPNGQPKPQVYKGPRPWVVEHA</sequence>
<feature type="domain" description="Putative regulatory protein FmdB zinc ribbon" evidence="2">
    <location>
        <begin position="1"/>
        <end position="41"/>
    </location>
</feature>
<reference evidence="3 4" key="1">
    <citation type="submission" date="2020-08" db="EMBL/GenBank/DDBJ databases">
        <title>Genomic Encyclopedia of Type Strains, Phase IV (KMG-IV): sequencing the most valuable type-strain genomes for metagenomic binning, comparative biology and taxonomic classification.</title>
        <authorList>
            <person name="Goeker M."/>
        </authorList>
    </citation>
    <scope>NUCLEOTIDE SEQUENCE [LARGE SCALE GENOMIC DNA]</scope>
    <source>
        <strain evidence="3 4">DSM 103725</strain>
    </source>
</reference>
<dbReference type="NCBIfam" id="TIGR02605">
    <property type="entry name" value="CxxC_CxxC_SSSS"/>
    <property type="match status" value="1"/>
</dbReference>
<dbReference type="InterPro" id="IPR013429">
    <property type="entry name" value="Regulatory_FmdB_Zinc_ribbon"/>
</dbReference>
<evidence type="ECO:0000259" key="2">
    <source>
        <dbReference type="SMART" id="SM00834"/>
    </source>
</evidence>
<dbReference type="RefSeq" id="WP_184678828.1">
    <property type="nucleotide sequence ID" value="NZ_JACHGY010000001.1"/>
</dbReference>
<dbReference type="EMBL" id="JACHGY010000001">
    <property type="protein sequence ID" value="MBB6431355.1"/>
    <property type="molecule type" value="Genomic_DNA"/>
</dbReference>
<gene>
    <name evidence="3" type="ORF">HNQ40_003161</name>
</gene>
<dbReference type="AlphaFoldDB" id="A0A7X0LLC4"/>
<evidence type="ECO:0000256" key="1">
    <source>
        <dbReference type="SAM" id="MobiDB-lite"/>
    </source>
</evidence>